<organism evidence="1 2">
    <name type="scientific">Microlunatus elymi</name>
    <dbReference type="NCBI Taxonomy" id="2596828"/>
    <lineage>
        <taxon>Bacteria</taxon>
        <taxon>Bacillati</taxon>
        <taxon>Actinomycetota</taxon>
        <taxon>Actinomycetes</taxon>
        <taxon>Propionibacteriales</taxon>
        <taxon>Propionibacteriaceae</taxon>
        <taxon>Microlunatus</taxon>
    </lineage>
</organism>
<dbReference type="KEGG" id="mik:FOE78_13960"/>
<dbReference type="InterPro" id="IPR024747">
    <property type="entry name" value="Pyridox_Oxase-rel"/>
</dbReference>
<dbReference type="Proteomes" id="UP000319263">
    <property type="component" value="Chromosome"/>
</dbReference>
<accession>A0A516Q0F8</accession>
<protein>
    <submittedName>
        <fullName evidence="1">Pyridoxamine 5'-phosphate oxidase family protein</fullName>
    </submittedName>
</protein>
<gene>
    <name evidence="1" type="ORF">FOE78_13960</name>
</gene>
<dbReference type="OrthoDB" id="5193072at2"/>
<evidence type="ECO:0000313" key="1">
    <source>
        <dbReference type="EMBL" id="QDP96872.1"/>
    </source>
</evidence>
<dbReference type="RefSeq" id="WP_143986834.1">
    <property type="nucleotide sequence ID" value="NZ_CP041692.1"/>
</dbReference>
<dbReference type="Gene3D" id="2.30.110.10">
    <property type="entry name" value="Electron Transport, Fmn-binding Protein, Chain A"/>
    <property type="match status" value="1"/>
</dbReference>
<dbReference type="EMBL" id="CP041692">
    <property type="protein sequence ID" value="QDP96872.1"/>
    <property type="molecule type" value="Genomic_DNA"/>
</dbReference>
<reference evidence="1 2" key="1">
    <citation type="submission" date="2019-07" db="EMBL/GenBank/DDBJ databases">
        <title>Microlunatus dokdonensis sp. nov. isolated from the rhizospheric soil of the wild plant Elymus tsukushiensis.</title>
        <authorList>
            <person name="Ghim S.-Y."/>
            <person name="Hwang Y.-J."/>
            <person name="Son J.-S."/>
            <person name="Shin J.-H."/>
        </authorList>
    </citation>
    <scope>NUCLEOTIDE SEQUENCE [LARGE SCALE GENOMIC DNA]</scope>
    <source>
        <strain evidence="1 2">KUDC0627</strain>
    </source>
</reference>
<evidence type="ECO:0000313" key="2">
    <source>
        <dbReference type="Proteomes" id="UP000319263"/>
    </source>
</evidence>
<dbReference type="AlphaFoldDB" id="A0A516Q0F8"/>
<dbReference type="InterPro" id="IPR012349">
    <property type="entry name" value="Split_barrel_FMN-bd"/>
</dbReference>
<proteinExistence type="predicted"/>
<dbReference type="Pfam" id="PF12900">
    <property type="entry name" value="Pyridox_ox_2"/>
    <property type="match status" value="1"/>
</dbReference>
<sequence length="162" mass="18064">MDANLPDIEDVQRTGRQPTRFIELTEAQCEAVLASQTIGRVGWQPPDGPLILPVTYLYDDHLIIFRTSAYGVLAGLVTRTRVAFEVDVLDHEQRLGSSVLVQGVSGPAPTKNWVPRWRMDDVLPWASGTRHLFIAITIKKLTGRIIARANPHTTPVSQQERS</sequence>
<name>A0A516Q0F8_9ACTN</name>
<keyword evidence="2" id="KW-1185">Reference proteome</keyword>
<dbReference type="SUPFAM" id="SSF50475">
    <property type="entry name" value="FMN-binding split barrel"/>
    <property type="match status" value="1"/>
</dbReference>